<feature type="transmembrane region" description="Helical" evidence="14">
    <location>
        <begin position="6"/>
        <end position="25"/>
    </location>
</feature>
<evidence type="ECO:0000256" key="9">
    <source>
        <dbReference type="ARBA" id="ARBA00022777"/>
    </source>
</evidence>
<evidence type="ECO:0000256" key="4">
    <source>
        <dbReference type="ARBA" id="ARBA00016436"/>
    </source>
</evidence>
<proteinExistence type="inferred from homology"/>
<keyword evidence="14" id="KW-1133">Transmembrane helix</keyword>
<protein>
    <recommendedName>
        <fullName evidence="4 13">Tetraacyldisaccharide 4'-kinase</fullName>
        <ecNumber evidence="3 13">2.7.1.130</ecNumber>
    </recommendedName>
    <alternativeName>
        <fullName evidence="12 13">Lipid A 4'-kinase</fullName>
    </alternativeName>
</protein>
<dbReference type="InterPro" id="IPR003758">
    <property type="entry name" value="LpxK"/>
</dbReference>
<organism evidence="15 16">
    <name type="scientific">Algoriphagus sediminis</name>
    <dbReference type="NCBI Taxonomy" id="3057113"/>
    <lineage>
        <taxon>Bacteria</taxon>
        <taxon>Pseudomonadati</taxon>
        <taxon>Bacteroidota</taxon>
        <taxon>Cytophagia</taxon>
        <taxon>Cytophagales</taxon>
        <taxon>Cyclobacteriaceae</taxon>
        <taxon>Algoriphagus</taxon>
    </lineage>
</organism>
<dbReference type="EMBL" id="JAUEPH010000001">
    <property type="protein sequence ID" value="MDN3202626.1"/>
    <property type="molecule type" value="Genomic_DNA"/>
</dbReference>
<feature type="binding site" evidence="13">
    <location>
        <begin position="47"/>
        <end position="54"/>
    </location>
    <ligand>
        <name>ATP</name>
        <dbReference type="ChEBI" id="CHEBI:30616"/>
    </ligand>
</feature>
<evidence type="ECO:0000256" key="3">
    <source>
        <dbReference type="ARBA" id="ARBA00012071"/>
    </source>
</evidence>
<evidence type="ECO:0000313" key="15">
    <source>
        <dbReference type="EMBL" id="MDN3202626.1"/>
    </source>
</evidence>
<dbReference type="SUPFAM" id="SSF52540">
    <property type="entry name" value="P-loop containing nucleoside triphosphate hydrolases"/>
    <property type="match status" value="1"/>
</dbReference>
<evidence type="ECO:0000256" key="14">
    <source>
        <dbReference type="SAM" id="Phobius"/>
    </source>
</evidence>
<keyword evidence="6 13" id="KW-0441">Lipid A biosynthesis</keyword>
<dbReference type="NCBIfam" id="TIGR00682">
    <property type="entry name" value="lpxK"/>
    <property type="match status" value="1"/>
</dbReference>
<comment type="pathway">
    <text evidence="2 13">Glycolipid biosynthesis; lipid IV(A) biosynthesis; lipid IV(A) from (3R)-3-hydroxytetradecanoyl-[acyl-carrier-protein] and UDP-N-acetyl-alpha-D-glucosamine: step 6/6.</text>
</comment>
<dbReference type="Proteomes" id="UP001171916">
    <property type="component" value="Unassembled WGS sequence"/>
</dbReference>
<evidence type="ECO:0000256" key="10">
    <source>
        <dbReference type="ARBA" id="ARBA00022840"/>
    </source>
</evidence>
<reference evidence="15" key="1">
    <citation type="submission" date="2023-06" db="EMBL/GenBank/DDBJ databases">
        <title>Robiginitalea aurantiacus sp. nov. and Algoriphagus sediminis sp. nov., isolated from coastal sediment.</title>
        <authorList>
            <person name="Zhou Z.Y."/>
            <person name="An J."/>
            <person name="Jia Y.W."/>
            <person name="Du Z.J."/>
        </authorList>
    </citation>
    <scope>NUCLEOTIDE SEQUENCE</scope>
    <source>
        <strain evidence="15">C2-7</strain>
    </source>
</reference>
<keyword evidence="9 13" id="KW-0418">Kinase</keyword>
<comment type="caution">
    <text evidence="15">The sequence shown here is derived from an EMBL/GenBank/DDBJ whole genome shotgun (WGS) entry which is preliminary data.</text>
</comment>
<dbReference type="PANTHER" id="PTHR42724">
    <property type="entry name" value="TETRAACYLDISACCHARIDE 4'-KINASE"/>
    <property type="match status" value="1"/>
</dbReference>
<dbReference type="EC" id="2.7.1.130" evidence="3 13"/>
<evidence type="ECO:0000256" key="2">
    <source>
        <dbReference type="ARBA" id="ARBA00004870"/>
    </source>
</evidence>
<gene>
    <name evidence="13 15" type="primary">lpxK</name>
    <name evidence="15" type="ORF">QVH07_00640</name>
</gene>
<evidence type="ECO:0000313" key="16">
    <source>
        <dbReference type="Proteomes" id="UP001171916"/>
    </source>
</evidence>
<keyword evidence="8 13" id="KW-0547">Nucleotide-binding</keyword>
<keyword evidence="7 13" id="KW-0808">Transferase</keyword>
<dbReference type="InterPro" id="IPR027417">
    <property type="entry name" value="P-loop_NTPase"/>
</dbReference>
<evidence type="ECO:0000256" key="6">
    <source>
        <dbReference type="ARBA" id="ARBA00022556"/>
    </source>
</evidence>
<evidence type="ECO:0000256" key="12">
    <source>
        <dbReference type="ARBA" id="ARBA00029757"/>
    </source>
</evidence>
<evidence type="ECO:0000256" key="7">
    <source>
        <dbReference type="ARBA" id="ARBA00022679"/>
    </source>
</evidence>
<keyword evidence="11 13" id="KW-0443">Lipid metabolism</keyword>
<dbReference type="PANTHER" id="PTHR42724:SF1">
    <property type="entry name" value="TETRAACYLDISACCHARIDE 4'-KINASE, MITOCHONDRIAL-RELATED"/>
    <property type="match status" value="1"/>
</dbReference>
<evidence type="ECO:0000256" key="8">
    <source>
        <dbReference type="ARBA" id="ARBA00022741"/>
    </source>
</evidence>
<comment type="similarity">
    <text evidence="13">Belongs to the LpxK family.</text>
</comment>
<keyword evidence="16" id="KW-1185">Reference proteome</keyword>
<keyword evidence="10 13" id="KW-0067">ATP-binding</keyword>
<comment type="catalytic activity">
    <reaction evidence="13">
        <text>a lipid A disaccharide + ATP = a lipid IVA + ADP + H(+)</text>
        <dbReference type="Rhea" id="RHEA:67840"/>
        <dbReference type="ChEBI" id="CHEBI:15378"/>
        <dbReference type="ChEBI" id="CHEBI:30616"/>
        <dbReference type="ChEBI" id="CHEBI:176343"/>
        <dbReference type="ChEBI" id="CHEBI:176425"/>
        <dbReference type="ChEBI" id="CHEBI:456216"/>
        <dbReference type="EC" id="2.7.1.130"/>
    </reaction>
</comment>
<keyword evidence="14" id="KW-0472">Membrane</keyword>
<keyword evidence="14" id="KW-0812">Transmembrane</keyword>
<comment type="function">
    <text evidence="1 13">Transfers the gamma-phosphate of ATP to the 4'-position of a tetraacyldisaccharide 1-phosphate intermediate (termed DS-1-P) to form tetraacyldisaccharide 1,4'-bis-phosphate (lipid IVA).</text>
</comment>
<evidence type="ECO:0000256" key="11">
    <source>
        <dbReference type="ARBA" id="ARBA00023098"/>
    </source>
</evidence>
<sequence length="345" mass="39364">MERFSFLLYPFAVLYGWITGIRNFLFDINFFKSKLSPIPSIIVGNLSVGGTGKTPMVEYLISQYFGEMKLATLSRGYGRKTKGFLKARPNSTPEEIGDEPFQIYQKYGDSVSVFVGEDRVKALAEINSTSEKFNLVILDDAFQHRHVKAHMNILLTTYQKPFYSDFLLPMGRLREYRSCAKRADAVVFTKCPKALGITERENQKQMVSKYLLSETPVLFSSISYGKPYPLVTGMKFKPDLILISGIANPQTLIDHLDQNYNLLKSIRFGDHHDYTESDVKEITEVFESFKEEPVLIITQKDADKVKLLLQSGFLKEIPIFVQPMEVQFSSEDESILRKLIAQKIG</sequence>
<dbReference type="GO" id="GO:0009029">
    <property type="term" value="F:lipid-A 4'-kinase activity"/>
    <property type="evidence" value="ECO:0007669"/>
    <property type="project" value="UniProtKB-EC"/>
</dbReference>
<evidence type="ECO:0000256" key="1">
    <source>
        <dbReference type="ARBA" id="ARBA00002274"/>
    </source>
</evidence>
<dbReference type="HAMAP" id="MF_00409">
    <property type="entry name" value="LpxK"/>
    <property type="match status" value="1"/>
</dbReference>
<evidence type="ECO:0000256" key="13">
    <source>
        <dbReference type="HAMAP-Rule" id="MF_00409"/>
    </source>
</evidence>
<keyword evidence="5 13" id="KW-0444">Lipid biosynthesis</keyword>
<name>A0ABT7Y7Y3_9BACT</name>
<accession>A0ABT7Y7Y3</accession>
<dbReference type="Pfam" id="PF02606">
    <property type="entry name" value="LpxK"/>
    <property type="match status" value="1"/>
</dbReference>
<evidence type="ECO:0000256" key="5">
    <source>
        <dbReference type="ARBA" id="ARBA00022516"/>
    </source>
</evidence>
<dbReference type="RefSeq" id="WP_289998172.1">
    <property type="nucleotide sequence ID" value="NZ_JAUEPH010000001.1"/>
</dbReference>